<evidence type="ECO:0000313" key="2">
    <source>
        <dbReference type="Proteomes" id="UP000462152"/>
    </source>
</evidence>
<comment type="caution">
    <text evidence="1">The sequence shown here is derived from an EMBL/GenBank/DDBJ whole genome shotgun (WGS) entry which is preliminary data.</text>
</comment>
<proteinExistence type="predicted"/>
<protein>
    <submittedName>
        <fullName evidence="1">DUF4192 family protein</fullName>
    </submittedName>
</protein>
<dbReference type="AlphaFoldDB" id="A0A7K1LHK7"/>
<sequence length="448" mass="48463">MNRPMTPGAYTTADETPAREPEDILAYMVYALGYWPEESLMLVSATDTELRGCARMDLPSHPEQLLEWADGLHRIVETLVSSPATTRVFAAVFTSGSGLDLSAPEETDATSPTRPGVPRHAEGVSAMMVALRRCADIGVSREGLWVVDRAHGSWGSVVEGFGPLPGIQGEDSVRPDERSAGATGQWWPILYGGETSAILESPLGAALAFRGLVVRESEVAVMDDRRLPGRWDLASAIGDQAAASLKMRYRGVRDRGRQADDADHLVRRAVDRLTSFFDAPQDVRSAAYSATAALRAEDYASAARWLERSVGPSDLLSSVLLDVGRAEQNAGPRDALALRRGPAMTTSEDEAALMRGERGTPPPVERIRALRVVLNAVEHLEAGPVVDDAHVANACLSWFMGLSSQAGRYLDVVRTQRARAAAVRLRVAMNERPLPMWLAGFRNGAGQK</sequence>
<dbReference type="RefSeq" id="WP_129315821.1">
    <property type="nucleotide sequence ID" value="NZ_NOIQ01000012.1"/>
</dbReference>
<dbReference type="EMBL" id="WOGT01000002">
    <property type="protein sequence ID" value="MUN54675.1"/>
    <property type="molecule type" value="Genomic_DNA"/>
</dbReference>
<organism evidence="1 2">
    <name type="scientific">Rothia koreensis</name>
    <dbReference type="NCBI Taxonomy" id="592378"/>
    <lineage>
        <taxon>Bacteria</taxon>
        <taxon>Bacillati</taxon>
        <taxon>Actinomycetota</taxon>
        <taxon>Actinomycetes</taxon>
        <taxon>Micrococcales</taxon>
        <taxon>Micrococcaceae</taxon>
        <taxon>Rothia</taxon>
    </lineage>
</organism>
<accession>A0A7K1LHK7</accession>
<keyword evidence="2" id="KW-1185">Reference proteome</keyword>
<gene>
    <name evidence="1" type="ORF">GMA10_05520</name>
</gene>
<reference evidence="1 2" key="1">
    <citation type="submission" date="2019-12" db="EMBL/GenBank/DDBJ databases">
        <authorList>
            <person name="Li J."/>
            <person name="Shi Y."/>
            <person name="Xu G."/>
            <person name="Xiao D."/>
            <person name="Ran X."/>
        </authorList>
    </citation>
    <scope>NUCLEOTIDE SEQUENCE [LARGE SCALE GENOMIC DNA]</scope>
    <source>
        <strain evidence="1 2">JCM 15915</strain>
    </source>
</reference>
<dbReference type="Proteomes" id="UP000462152">
    <property type="component" value="Unassembled WGS sequence"/>
</dbReference>
<dbReference type="OrthoDB" id="4954868at2"/>
<evidence type="ECO:0000313" key="1">
    <source>
        <dbReference type="EMBL" id="MUN54675.1"/>
    </source>
</evidence>
<name>A0A7K1LHK7_9MICC</name>